<reference evidence="2" key="1">
    <citation type="submission" date="2020-08" db="EMBL/GenBank/DDBJ databases">
        <title>Multicomponent nature underlies the extraordinary mechanical properties of spider dragline silk.</title>
        <authorList>
            <person name="Kono N."/>
            <person name="Nakamura H."/>
            <person name="Mori M."/>
            <person name="Yoshida Y."/>
            <person name="Ohtoshi R."/>
            <person name="Malay A.D."/>
            <person name="Moran D.A.P."/>
            <person name="Tomita M."/>
            <person name="Numata K."/>
            <person name="Arakawa K."/>
        </authorList>
    </citation>
    <scope>NUCLEOTIDE SEQUENCE</scope>
</reference>
<feature type="compositionally biased region" description="Basic and acidic residues" evidence="1">
    <location>
        <begin position="100"/>
        <end position="112"/>
    </location>
</feature>
<keyword evidence="3" id="KW-1185">Reference proteome</keyword>
<evidence type="ECO:0000313" key="3">
    <source>
        <dbReference type="Proteomes" id="UP000886998"/>
    </source>
</evidence>
<accession>A0A8X6XFQ1</accession>
<protein>
    <submittedName>
        <fullName evidence="2">Uncharacterized protein</fullName>
    </submittedName>
</protein>
<feature type="compositionally biased region" description="Polar residues" evidence="1">
    <location>
        <begin position="141"/>
        <end position="161"/>
    </location>
</feature>
<gene>
    <name evidence="2" type="ORF">TNIN_246991</name>
</gene>
<sequence>MDTEISPRIGREFERSESPVTEDSTVSGRILGDVLYSESTFDKIMKRVMEDKKWVIDSDFAPSRLAENIRLASKKLREPIDETSMVKENTKKQHKTPNKISEDKNEKFDRPVRNNLKRRQPIQPSNNNFEEMRKPRRENKLNLNPNFLTESQTHTSKTPNSFLGEKRHTSIYTRWSASKAENGARDYKSP</sequence>
<dbReference type="OrthoDB" id="6434317at2759"/>
<feature type="region of interest" description="Disordered" evidence="1">
    <location>
        <begin position="80"/>
        <end position="165"/>
    </location>
</feature>
<proteinExistence type="predicted"/>
<dbReference type="Proteomes" id="UP000886998">
    <property type="component" value="Unassembled WGS sequence"/>
</dbReference>
<evidence type="ECO:0000313" key="2">
    <source>
        <dbReference type="EMBL" id="GFY51852.1"/>
    </source>
</evidence>
<comment type="caution">
    <text evidence="2">The sequence shown here is derived from an EMBL/GenBank/DDBJ whole genome shotgun (WGS) entry which is preliminary data.</text>
</comment>
<feature type="compositionally biased region" description="Basic and acidic residues" evidence="1">
    <location>
        <begin position="80"/>
        <end position="91"/>
    </location>
</feature>
<organism evidence="2 3">
    <name type="scientific">Trichonephila inaurata madagascariensis</name>
    <dbReference type="NCBI Taxonomy" id="2747483"/>
    <lineage>
        <taxon>Eukaryota</taxon>
        <taxon>Metazoa</taxon>
        <taxon>Ecdysozoa</taxon>
        <taxon>Arthropoda</taxon>
        <taxon>Chelicerata</taxon>
        <taxon>Arachnida</taxon>
        <taxon>Araneae</taxon>
        <taxon>Araneomorphae</taxon>
        <taxon>Entelegynae</taxon>
        <taxon>Araneoidea</taxon>
        <taxon>Nephilidae</taxon>
        <taxon>Trichonephila</taxon>
        <taxon>Trichonephila inaurata</taxon>
    </lineage>
</organism>
<feature type="region of interest" description="Disordered" evidence="1">
    <location>
        <begin position="1"/>
        <end position="25"/>
    </location>
</feature>
<evidence type="ECO:0000256" key="1">
    <source>
        <dbReference type="SAM" id="MobiDB-lite"/>
    </source>
</evidence>
<name>A0A8X6XFQ1_9ARAC</name>
<dbReference type="EMBL" id="BMAV01008342">
    <property type="protein sequence ID" value="GFY51852.1"/>
    <property type="molecule type" value="Genomic_DNA"/>
</dbReference>
<dbReference type="AlphaFoldDB" id="A0A8X6XFQ1"/>